<dbReference type="AlphaFoldDB" id="A0A498HZ12"/>
<keyword evidence="4" id="KW-0472">Membrane</keyword>
<dbReference type="EMBL" id="RDQH01000340">
    <property type="protein sequence ID" value="RXH76070.1"/>
    <property type="molecule type" value="Genomic_DNA"/>
</dbReference>
<dbReference type="PROSITE" id="PS51392">
    <property type="entry name" value="KEN"/>
    <property type="match status" value="1"/>
</dbReference>
<keyword evidence="4" id="KW-1133">Transmembrane helix</keyword>
<evidence type="ECO:0000313" key="6">
    <source>
        <dbReference type="EMBL" id="RXH76070.1"/>
    </source>
</evidence>
<organism evidence="6 7">
    <name type="scientific">Malus domestica</name>
    <name type="common">Apple</name>
    <name type="synonym">Pyrus malus</name>
    <dbReference type="NCBI Taxonomy" id="3750"/>
    <lineage>
        <taxon>Eukaryota</taxon>
        <taxon>Viridiplantae</taxon>
        <taxon>Streptophyta</taxon>
        <taxon>Embryophyta</taxon>
        <taxon>Tracheophyta</taxon>
        <taxon>Spermatophyta</taxon>
        <taxon>Magnoliopsida</taxon>
        <taxon>eudicotyledons</taxon>
        <taxon>Gunneridae</taxon>
        <taxon>Pentapetalae</taxon>
        <taxon>rosids</taxon>
        <taxon>fabids</taxon>
        <taxon>Rosales</taxon>
        <taxon>Rosaceae</taxon>
        <taxon>Amygdaloideae</taxon>
        <taxon>Maleae</taxon>
        <taxon>Malus</taxon>
    </lineage>
</organism>
<sequence>MSSRSRSSNSAQSEQQFSLYHVTYINRMLRTTNVVYTSHVEKWKGECQRDFIYCLQVNPTIPKYKRSEDLSVHAIHRLQMAPITWILFVLSVAVVTMLFFVALKPKSSKKQDKKKKRRGGRGGTRNQPTTPAPTSQATLAPASESEYENPSESSLIDDEDCPSEQLGESEYGSPSDSSVLDDTDSEIESRDKPAHTLPRKQFMLNGVKHRYLAKKLKGKITGASIIPYEIEYEGDHYTFTTPRQVTLYFEDGERTKCTMVPYLGNLKRRATMHFRNSSNIKHENLLNAKLVTFDEVEEQWYIFYDEFKCAFAEWTNSKACTKKWWRTSVKKILEMLEYMHNKNQTHGSLNKTSSYVVVGEDLKILNIKSVDESQKISQKFQDISDFGEFISDKLPMTIVDKTLFLGCFKIDGPACSLDYADFISVLINHPSLMSEVKRLEYFADIHQSKRHRTRLNHSHFLKVINGSTFIDFRDWDTKIIKGGYLDKAKRHGETKETYRGDDIEDLIKLIRNVYVHHAQDGDFTEINNEINETVGTKAYPSFLGRVVIVNDVIYAVSMGSGG</sequence>
<feature type="compositionally biased region" description="Low complexity" evidence="3">
    <location>
        <begin position="124"/>
        <end position="144"/>
    </location>
</feature>
<keyword evidence="4" id="KW-0812">Transmembrane</keyword>
<accession>A0A498HZ12</accession>
<evidence type="ECO:0000259" key="5">
    <source>
        <dbReference type="PROSITE" id="PS51392"/>
    </source>
</evidence>
<reference evidence="6 7" key="1">
    <citation type="submission" date="2018-10" db="EMBL/GenBank/DDBJ databases">
        <title>A high-quality apple genome assembly.</title>
        <authorList>
            <person name="Hu J."/>
        </authorList>
    </citation>
    <scope>NUCLEOTIDE SEQUENCE [LARGE SCALE GENOMIC DNA]</scope>
    <source>
        <strain evidence="7">cv. HFTH1</strain>
        <tissue evidence="6">Young leaf</tissue>
    </source>
</reference>
<protein>
    <recommendedName>
        <fullName evidence="5">KEN domain-containing protein</fullName>
    </recommendedName>
</protein>
<feature type="domain" description="KEN" evidence="5">
    <location>
        <begin position="435"/>
        <end position="562"/>
    </location>
</feature>
<dbReference type="InterPro" id="IPR038357">
    <property type="entry name" value="KEN_sf"/>
</dbReference>
<name>A0A498HZ12_MALDO</name>
<feature type="region of interest" description="Disordered" evidence="3">
    <location>
        <begin position="109"/>
        <end position="200"/>
    </location>
</feature>
<dbReference type="GO" id="GO:0004540">
    <property type="term" value="F:RNA nuclease activity"/>
    <property type="evidence" value="ECO:0007669"/>
    <property type="project" value="InterPro"/>
</dbReference>
<keyword evidence="1" id="KW-0547">Nucleotide-binding</keyword>
<keyword evidence="7" id="KW-1185">Reference proteome</keyword>
<dbReference type="Proteomes" id="UP000290289">
    <property type="component" value="Chromosome 14"/>
</dbReference>
<dbReference type="GO" id="GO:0006397">
    <property type="term" value="P:mRNA processing"/>
    <property type="evidence" value="ECO:0007669"/>
    <property type="project" value="InterPro"/>
</dbReference>
<feature type="compositionally biased region" description="Basic residues" evidence="3">
    <location>
        <begin position="109"/>
        <end position="120"/>
    </location>
</feature>
<evidence type="ECO:0000256" key="1">
    <source>
        <dbReference type="ARBA" id="ARBA00022741"/>
    </source>
</evidence>
<evidence type="ECO:0000313" key="7">
    <source>
        <dbReference type="Proteomes" id="UP000290289"/>
    </source>
</evidence>
<dbReference type="Gene3D" id="1.20.1440.180">
    <property type="entry name" value="KEN domain"/>
    <property type="match status" value="1"/>
</dbReference>
<evidence type="ECO:0000256" key="4">
    <source>
        <dbReference type="SAM" id="Phobius"/>
    </source>
</evidence>
<comment type="caution">
    <text evidence="6">The sequence shown here is derived from an EMBL/GenBank/DDBJ whole genome shotgun (WGS) entry which is preliminary data.</text>
</comment>
<evidence type="ECO:0000256" key="3">
    <source>
        <dbReference type="SAM" id="MobiDB-lite"/>
    </source>
</evidence>
<evidence type="ECO:0000256" key="2">
    <source>
        <dbReference type="ARBA" id="ARBA00022840"/>
    </source>
</evidence>
<gene>
    <name evidence="6" type="ORF">DVH24_001649</name>
</gene>
<keyword evidence="2" id="KW-0067">ATP-binding</keyword>
<feature type="compositionally biased region" description="Acidic residues" evidence="3">
    <location>
        <begin position="145"/>
        <end position="162"/>
    </location>
</feature>
<dbReference type="GO" id="GO:0005524">
    <property type="term" value="F:ATP binding"/>
    <property type="evidence" value="ECO:0007669"/>
    <property type="project" value="UniProtKB-KW"/>
</dbReference>
<feature type="transmembrane region" description="Helical" evidence="4">
    <location>
        <begin position="83"/>
        <end position="103"/>
    </location>
</feature>
<dbReference type="InterPro" id="IPR010513">
    <property type="entry name" value="KEN_dom"/>
</dbReference>
<proteinExistence type="predicted"/>